<dbReference type="GO" id="GO:0005886">
    <property type="term" value="C:plasma membrane"/>
    <property type="evidence" value="ECO:0007669"/>
    <property type="project" value="UniProtKB-SubCell"/>
</dbReference>
<organism evidence="8 9">
    <name type="scientific">Stenotrophomonas terrae</name>
    <dbReference type="NCBI Taxonomy" id="405446"/>
    <lineage>
        <taxon>Bacteria</taxon>
        <taxon>Pseudomonadati</taxon>
        <taxon>Pseudomonadota</taxon>
        <taxon>Gammaproteobacteria</taxon>
        <taxon>Lysobacterales</taxon>
        <taxon>Lysobacteraceae</taxon>
        <taxon>Stenotrophomonas</taxon>
    </lineage>
</organism>
<keyword evidence="5 6" id="KW-0472">Membrane</keyword>
<sequence length="317" mass="33759">MTVPTPRAAAVAAPSLPTSSRRLLISGLLLAATGAIAASGKAVIVKLAYRHGADATALLALRMMIAFPFFIAMGMWAARRAQPLSAGDRWRVLLLGFSGYYLSSYLDFLGLQYISATLERLILYLSPTLVVLIALVVLKQRPTRTQVAALLVSYLGVLLAFGHDIQLEGRRTLIGSALVFASALSYAVYLFGSGQAVARIGAVRLTAYASMVACVLCIGQYLLFQPWDALWAYAPSVYWLSLLNGTVCTVLPVLAIMIGVKRIGSSLAAQVSMLGPVSTIVLSVWLLDEPMGIWQSAGTVLVLLGVLLVGRGVAKKC</sequence>
<dbReference type="Proteomes" id="UP000051863">
    <property type="component" value="Unassembled WGS sequence"/>
</dbReference>
<feature type="transmembrane region" description="Helical" evidence="6">
    <location>
        <begin position="121"/>
        <end position="138"/>
    </location>
</feature>
<feature type="transmembrane region" description="Helical" evidence="6">
    <location>
        <begin position="90"/>
        <end position="115"/>
    </location>
</feature>
<feature type="transmembrane region" description="Helical" evidence="6">
    <location>
        <begin position="205"/>
        <end position="224"/>
    </location>
</feature>
<keyword evidence="4 6" id="KW-1133">Transmembrane helix</keyword>
<feature type="transmembrane region" description="Helical" evidence="6">
    <location>
        <begin position="58"/>
        <end position="78"/>
    </location>
</feature>
<keyword evidence="9" id="KW-1185">Reference proteome</keyword>
<evidence type="ECO:0000313" key="9">
    <source>
        <dbReference type="Proteomes" id="UP000051863"/>
    </source>
</evidence>
<accession>A0A0R0CK18</accession>
<dbReference type="PANTHER" id="PTHR42920">
    <property type="entry name" value="OS03G0707200 PROTEIN-RELATED"/>
    <property type="match status" value="1"/>
</dbReference>
<evidence type="ECO:0000256" key="3">
    <source>
        <dbReference type="ARBA" id="ARBA00022692"/>
    </source>
</evidence>
<feature type="transmembrane region" description="Helical" evidence="6">
    <location>
        <begin position="147"/>
        <end position="167"/>
    </location>
</feature>
<comment type="subcellular location">
    <subcellularLocation>
        <location evidence="1">Cell membrane</location>
        <topology evidence="1">Multi-pass membrane protein</topology>
    </subcellularLocation>
</comment>
<feature type="transmembrane region" description="Helical" evidence="6">
    <location>
        <begin position="267"/>
        <end position="287"/>
    </location>
</feature>
<feature type="transmembrane region" description="Helical" evidence="6">
    <location>
        <begin position="293"/>
        <end position="314"/>
    </location>
</feature>
<feature type="transmembrane region" description="Helical" evidence="6">
    <location>
        <begin position="173"/>
        <end position="193"/>
    </location>
</feature>
<feature type="transmembrane region" description="Helical" evidence="6">
    <location>
        <begin position="236"/>
        <end position="260"/>
    </location>
</feature>
<keyword evidence="2" id="KW-1003">Cell membrane</keyword>
<dbReference type="Gene3D" id="1.10.3730.20">
    <property type="match status" value="1"/>
</dbReference>
<proteinExistence type="predicted"/>
<dbReference type="Pfam" id="PF00892">
    <property type="entry name" value="EamA"/>
    <property type="match status" value="2"/>
</dbReference>
<dbReference type="RefSeq" id="WP_057627071.1">
    <property type="nucleotide sequence ID" value="NZ_LDJJ01000013.1"/>
</dbReference>
<dbReference type="AlphaFoldDB" id="A0A0R0CK18"/>
<dbReference type="InterPro" id="IPR000620">
    <property type="entry name" value="EamA_dom"/>
</dbReference>
<evidence type="ECO:0000256" key="6">
    <source>
        <dbReference type="SAM" id="Phobius"/>
    </source>
</evidence>
<protein>
    <submittedName>
        <fullName evidence="8">Multidrug DMT transporter permease</fullName>
    </submittedName>
</protein>
<name>A0A0R0CK18_9GAMM</name>
<evidence type="ECO:0000256" key="2">
    <source>
        <dbReference type="ARBA" id="ARBA00022475"/>
    </source>
</evidence>
<dbReference type="InterPro" id="IPR037185">
    <property type="entry name" value="EmrE-like"/>
</dbReference>
<dbReference type="PATRIC" id="fig|405446.3.peg.237"/>
<comment type="caution">
    <text evidence="8">The sequence shown here is derived from an EMBL/GenBank/DDBJ whole genome shotgun (WGS) entry which is preliminary data.</text>
</comment>
<feature type="domain" description="EamA" evidence="7">
    <location>
        <begin position="26"/>
        <end position="161"/>
    </location>
</feature>
<evidence type="ECO:0000256" key="5">
    <source>
        <dbReference type="ARBA" id="ARBA00023136"/>
    </source>
</evidence>
<evidence type="ECO:0000256" key="4">
    <source>
        <dbReference type="ARBA" id="ARBA00022989"/>
    </source>
</evidence>
<evidence type="ECO:0000256" key="1">
    <source>
        <dbReference type="ARBA" id="ARBA00004651"/>
    </source>
</evidence>
<dbReference type="EMBL" id="LDJJ01000013">
    <property type="protein sequence ID" value="KRG70239.1"/>
    <property type="molecule type" value="Genomic_DNA"/>
</dbReference>
<evidence type="ECO:0000313" key="8">
    <source>
        <dbReference type="EMBL" id="KRG70239.1"/>
    </source>
</evidence>
<evidence type="ECO:0000259" key="7">
    <source>
        <dbReference type="Pfam" id="PF00892"/>
    </source>
</evidence>
<reference evidence="8 9" key="1">
    <citation type="submission" date="2015-05" db="EMBL/GenBank/DDBJ databases">
        <title>Genome sequencing and analysis of members of genus Stenotrophomonas.</title>
        <authorList>
            <person name="Patil P.P."/>
            <person name="Midha S."/>
            <person name="Patil P.B."/>
        </authorList>
    </citation>
    <scope>NUCLEOTIDE SEQUENCE [LARGE SCALE GENOMIC DNA]</scope>
    <source>
        <strain evidence="8 9">DSM 18941</strain>
    </source>
</reference>
<feature type="domain" description="EamA" evidence="7">
    <location>
        <begin position="174"/>
        <end position="309"/>
    </location>
</feature>
<dbReference type="InterPro" id="IPR051258">
    <property type="entry name" value="Diverse_Substrate_Transporter"/>
</dbReference>
<gene>
    <name evidence="8" type="ORF">ABB27_04710</name>
</gene>
<dbReference type="SUPFAM" id="SSF103481">
    <property type="entry name" value="Multidrug resistance efflux transporter EmrE"/>
    <property type="match status" value="2"/>
</dbReference>
<dbReference type="PANTHER" id="PTHR42920:SF5">
    <property type="entry name" value="EAMA DOMAIN-CONTAINING PROTEIN"/>
    <property type="match status" value="1"/>
</dbReference>
<keyword evidence="3 6" id="KW-0812">Transmembrane</keyword>